<protein>
    <submittedName>
        <fullName evidence="1">Uncharacterized protein</fullName>
    </submittedName>
</protein>
<reference evidence="1 2" key="1">
    <citation type="journal article" date="2023" name="Limnol Oceanogr Lett">
        <title>Environmental adaptations by the intertidal Antarctic cyanobacterium Halotia branconii CENA392 as revealed using long-read genome sequencing.</title>
        <authorList>
            <person name="Dextro R.B."/>
            <person name="Delbaje E."/>
            <person name="Freitas P.N.N."/>
            <person name="Geraldes V."/>
            <person name="Pinto E."/>
            <person name="Long P.F."/>
            <person name="Fiore M.F."/>
        </authorList>
    </citation>
    <scope>NUCLEOTIDE SEQUENCE [LARGE SCALE GENOMIC DNA]</scope>
    <source>
        <strain evidence="1 2">CENA392</strain>
    </source>
</reference>
<organism evidence="1 2">
    <name type="scientific">Halotia branconii CENA392</name>
    <dbReference type="NCBI Taxonomy" id="1539056"/>
    <lineage>
        <taxon>Bacteria</taxon>
        <taxon>Bacillati</taxon>
        <taxon>Cyanobacteriota</taxon>
        <taxon>Cyanophyceae</taxon>
        <taxon>Nostocales</taxon>
        <taxon>Nodulariaceae</taxon>
        <taxon>Halotia</taxon>
    </lineage>
</organism>
<evidence type="ECO:0000313" key="2">
    <source>
        <dbReference type="Proteomes" id="UP001223520"/>
    </source>
</evidence>
<sequence length="64" mass="7646">MDTINRFSRPIGRNDPADFQMPYKIYGAFELTVMQSKYQRLNNYSQGLSIRFLNDQTQQFYQAK</sequence>
<evidence type="ECO:0000313" key="1">
    <source>
        <dbReference type="EMBL" id="WGV25973.1"/>
    </source>
</evidence>
<dbReference type="Proteomes" id="UP001223520">
    <property type="component" value="Chromosome"/>
</dbReference>
<dbReference type="AlphaFoldDB" id="A0AAJ6NSY5"/>
<dbReference type="RefSeq" id="WP_281483230.1">
    <property type="nucleotide sequence ID" value="NZ_CP124543.1"/>
</dbReference>
<keyword evidence="2" id="KW-1185">Reference proteome</keyword>
<dbReference type="EMBL" id="CP124543">
    <property type="protein sequence ID" value="WGV25973.1"/>
    <property type="molecule type" value="Genomic_DNA"/>
</dbReference>
<dbReference type="KEGG" id="hbq:QI031_00155"/>
<accession>A0AAJ6NSY5</accession>
<gene>
    <name evidence="1" type="ORF">QI031_00155</name>
</gene>
<proteinExistence type="predicted"/>
<name>A0AAJ6NSY5_9CYAN</name>